<feature type="transmembrane region" description="Helical" evidence="2">
    <location>
        <begin position="540"/>
        <end position="564"/>
    </location>
</feature>
<dbReference type="SUPFAM" id="SSF53448">
    <property type="entry name" value="Nucleotide-diphospho-sugar transferases"/>
    <property type="match status" value="1"/>
</dbReference>
<evidence type="ECO:0000313" key="3">
    <source>
        <dbReference type="EMBL" id="MBP2383547.1"/>
    </source>
</evidence>
<evidence type="ECO:0000313" key="4">
    <source>
        <dbReference type="Proteomes" id="UP001519290"/>
    </source>
</evidence>
<organism evidence="3 4">
    <name type="scientific">Brachybacterium sacelli</name>
    <dbReference type="NCBI Taxonomy" id="173364"/>
    <lineage>
        <taxon>Bacteria</taxon>
        <taxon>Bacillati</taxon>
        <taxon>Actinomycetota</taxon>
        <taxon>Actinomycetes</taxon>
        <taxon>Micrococcales</taxon>
        <taxon>Dermabacteraceae</taxon>
        <taxon>Brachybacterium</taxon>
    </lineage>
</organism>
<accession>A0ABS4X508</accession>
<feature type="region of interest" description="Disordered" evidence="1">
    <location>
        <begin position="88"/>
        <end position="151"/>
    </location>
</feature>
<feature type="compositionally biased region" description="Acidic residues" evidence="1">
    <location>
        <begin position="96"/>
        <end position="106"/>
    </location>
</feature>
<feature type="transmembrane region" description="Helical" evidence="2">
    <location>
        <begin position="670"/>
        <end position="689"/>
    </location>
</feature>
<feature type="transmembrane region" description="Helical" evidence="2">
    <location>
        <begin position="769"/>
        <end position="789"/>
    </location>
</feature>
<feature type="transmembrane region" description="Helical" evidence="2">
    <location>
        <begin position="1096"/>
        <end position="1116"/>
    </location>
</feature>
<proteinExistence type="predicted"/>
<dbReference type="EMBL" id="JAGIOD010000002">
    <property type="protein sequence ID" value="MBP2383547.1"/>
    <property type="molecule type" value="Genomic_DNA"/>
</dbReference>
<keyword evidence="2" id="KW-0472">Membrane</keyword>
<feature type="compositionally biased region" description="Basic and acidic residues" evidence="1">
    <location>
        <begin position="204"/>
        <end position="214"/>
    </location>
</feature>
<protein>
    <recommendedName>
        <fullName evidence="5">Glycosyl transferase</fullName>
    </recommendedName>
</protein>
<comment type="caution">
    <text evidence="3">The sequence shown here is derived from an EMBL/GenBank/DDBJ whole genome shotgun (WGS) entry which is preliminary data.</text>
</comment>
<feature type="region of interest" description="Disordered" evidence="1">
    <location>
        <begin position="197"/>
        <end position="223"/>
    </location>
</feature>
<feature type="transmembrane region" description="Helical" evidence="2">
    <location>
        <begin position="576"/>
        <end position="606"/>
    </location>
</feature>
<sequence>MSDRHITAVVLLSGSTTERSHRATFEALAGQTRPADHLLVIAPTDLPDAVLVALDEQLGDGTVDDVLMTAGTVGRTGVVREALDHLSRAHAPAPENGDDLEDEDDETGRGDARSGRRARAVDSAAVERHRTQQAEDLARIPQRLREDRSRPGRRAGLLAGADDESWLWFVVDGSTPARDALEQQLAMLVESPTTGVVGAKRVRRSDPGPPREDPGAEEQEEDLTAEGADVLVDVGLTLTHAGRIITGVDPGEIDQGQADWRQDVLAVALPGMLIREQTLREVGGLDPDLPAPWAEIDLCRRVWRSGERVAVQSAARMLFPQPTRPRLERLREQGTGRMLVQLKHRSLLMALGLLLLLPLITLARMAGAVAASQPRRAGMELRAWAAAMTRVGRVLGRGRRDRRRARVPGGRLAPLYLPRGEGARRRLDDVWTRVFADDDRRRRIRRTTWGIAGTHHGVDDADYGRHVVWSVVVALAATVLGMTALRGVFGRGELSGPGLRALPENSAAAWEAAWSTWIPGGLGERGPGDPLLRLLGHLPITGSALVEAVVLAVVPVSALAAWWAAGAITRAVGARLVLATVWALAPPLLAALTVGAWPLLLVHALLPLLALAVGRAVGLPHKASQASISAAAAGGLLLLVVGAVQPALVLLAVLALALIALSAPGRRLRLLWVLLPSLALHAPYLPVYLGHPETLLAVSGVPARAGTATTTDLLSLWPVAPGLQDQLTPLLGSTGALLLPMLPVAPVVLGAILAPLLAGDAGRAGRFSVLVAAAGLMTVLLTRGIPVAVAGDQLAPAPLNALLSATLLALSVGAAASFDALARRERGDGRGRRLLTGVIGTLVAAVCVVTVVGWTLLLPGQLRIDRVEGSEVPAAAADQGRTDARSRVLVLEQREDGSVDAHLVVHGGDSASQHASIADARAVDSASSGTAIDEDPADAALRQAVARMLSSGADPTEEGDQATAGLAIAYVVVEGEPSEHSELVSTLDTSTLLEKVTEGSRGGMWRVIDSAPRAVVLGGDEPVALSSGIIGATGEIPAADAERTVLLSERQDSQWRATLEGTELEPVTVDDWAQGFTVPAGESGQIDIHREQPARLLWQILLYATIALTVLISIPWRVRSRVAEEMYG</sequence>
<dbReference type="Proteomes" id="UP001519290">
    <property type="component" value="Unassembled WGS sequence"/>
</dbReference>
<reference evidence="3 4" key="1">
    <citation type="submission" date="2021-03" db="EMBL/GenBank/DDBJ databases">
        <title>Sequencing the genomes of 1000 actinobacteria strains.</title>
        <authorList>
            <person name="Klenk H.-P."/>
        </authorList>
    </citation>
    <scope>NUCLEOTIDE SEQUENCE [LARGE SCALE GENOMIC DNA]</scope>
    <source>
        <strain evidence="3 4">DSM 14566</strain>
    </source>
</reference>
<feature type="compositionally biased region" description="Basic and acidic residues" evidence="1">
    <location>
        <begin position="125"/>
        <end position="150"/>
    </location>
</feature>
<gene>
    <name evidence="3" type="ORF">JOF43_003536</name>
</gene>
<feature type="transmembrane region" description="Helical" evidence="2">
    <location>
        <begin position="626"/>
        <end position="658"/>
    </location>
</feature>
<keyword evidence="2" id="KW-1133">Transmembrane helix</keyword>
<feature type="transmembrane region" description="Helical" evidence="2">
    <location>
        <begin position="834"/>
        <end position="857"/>
    </location>
</feature>
<name>A0ABS4X508_9MICO</name>
<feature type="transmembrane region" description="Helical" evidence="2">
    <location>
        <begin position="801"/>
        <end position="822"/>
    </location>
</feature>
<dbReference type="InterPro" id="IPR029044">
    <property type="entry name" value="Nucleotide-diphossugar_trans"/>
</dbReference>
<evidence type="ECO:0000256" key="1">
    <source>
        <dbReference type="SAM" id="MobiDB-lite"/>
    </source>
</evidence>
<feature type="transmembrane region" description="Helical" evidence="2">
    <location>
        <begin position="347"/>
        <end position="372"/>
    </location>
</feature>
<keyword evidence="2" id="KW-0812">Transmembrane</keyword>
<dbReference type="Gene3D" id="3.90.550.10">
    <property type="entry name" value="Spore Coat Polysaccharide Biosynthesis Protein SpsA, Chain A"/>
    <property type="match status" value="1"/>
</dbReference>
<evidence type="ECO:0000256" key="2">
    <source>
        <dbReference type="SAM" id="Phobius"/>
    </source>
</evidence>
<keyword evidence="4" id="KW-1185">Reference proteome</keyword>
<feature type="transmembrane region" description="Helical" evidence="2">
    <location>
        <begin position="737"/>
        <end position="757"/>
    </location>
</feature>
<evidence type="ECO:0008006" key="5">
    <source>
        <dbReference type="Google" id="ProtNLM"/>
    </source>
</evidence>
<dbReference type="RefSeq" id="WP_209904341.1">
    <property type="nucleotide sequence ID" value="NZ_BAAAJW010000009.1"/>
</dbReference>
<feature type="transmembrane region" description="Helical" evidence="2">
    <location>
        <begin position="467"/>
        <end position="489"/>
    </location>
</feature>